<organism evidence="2 3">
    <name type="scientific">Promethearchaeum syntrophicum</name>
    <dbReference type="NCBI Taxonomy" id="2594042"/>
    <lineage>
        <taxon>Archaea</taxon>
        <taxon>Promethearchaeati</taxon>
        <taxon>Promethearchaeota</taxon>
        <taxon>Promethearchaeia</taxon>
        <taxon>Promethearchaeales</taxon>
        <taxon>Promethearchaeaceae</taxon>
        <taxon>Promethearchaeum</taxon>
    </lineage>
</organism>
<sequence>MNEVNHPYIRHIPTYTQHVNGCGLSSLLMLVDLPKNIEISEFLDKIWDKISGIFGKTSFNQKDLKLAVALQYLLLKSVGISNKDALYKFFNERLEYLYEDHKIINKYNQEQFRQNLLNKHQIDEAYTFLHYLEGDHDYITPLILMTNIHTMKTDAELKIIAEIFNYEFLYQDSEDQTGAFYFSKQDLVKKIPETTKEKWKKLEEFSNNPEVIILYGQFHHWLAIRGIYRIHQLTHLKKTQDIENLDNIEESDEKIESYEWNRKSMIIDMNDPATSTTVQLNFSQLSEGDRFYILKKRPNTDFKIFKNFLKYIEKDIKEEEKRWKNFLKKKVKEKPKQKEPTIDLTDEEASIAAKYESKIKEILDGSINSNQEQKYRIIKLKEPPNVNEAPKEKSEDNEDYPKFWDMMDDE</sequence>
<evidence type="ECO:0000256" key="1">
    <source>
        <dbReference type="SAM" id="MobiDB-lite"/>
    </source>
</evidence>
<proteinExistence type="predicted"/>
<protein>
    <submittedName>
        <fullName evidence="2">Uncharacterized protein</fullName>
    </submittedName>
</protein>
<dbReference type="Proteomes" id="UP000321408">
    <property type="component" value="Chromosome"/>
</dbReference>
<reference evidence="2 3" key="1">
    <citation type="journal article" date="2020" name="Nature">
        <title>Isolation of an archaeon at the prokaryote-eukaryote interface.</title>
        <authorList>
            <person name="Imachi H."/>
            <person name="Nobu M.K."/>
            <person name="Nakahara N."/>
            <person name="Morono Y."/>
            <person name="Ogawara M."/>
            <person name="Takaki Y."/>
            <person name="Takano Y."/>
            <person name="Uematsu K."/>
            <person name="Ikuta T."/>
            <person name="Ito M."/>
            <person name="Matsui Y."/>
            <person name="Miyazaki M."/>
            <person name="Murata K."/>
            <person name="Saito Y."/>
            <person name="Sakai S."/>
            <person name="Song C."/>
            <person name="Tasumi E."/>
            <person name="Yamanaka Y."/>
            <person name="Yamaguchi T."/>
            <person name="Kamagata Y."/>
            <person name="Tamaki H."/>
            <person name="Takai K."/>
        </authorList>
    </citation>
    <scope>NUCLEOTIDE SEQUENCE [LARGE SCALE GENOMIC DNA]</scope>
    <source>
        <strain evidence="2 3">MK-D1</strain>
    </source>
</reference>
<feature type="region of interest" description="Disordered" evidence="1">
    <location>
        <begin position="380"/>
        <end position="410"/>
    </location>
</feature>
<dbReference type="AlphaFoldDB" id="A0A5B9DD56"/>
<name>A0A5B9DD56_9ARCH</name>
<evidence type="ECO:0000313" key="2">
    <source>
        <dbReference type="EMBL" id="QEE16925.1"/>
    </source>
</evidence>
<dbReference type="EMBL" id="CP042905">
    <property type="protein sequence ID" value="QEE16925.1"/>
    <property type="molecule type" value="Genomic_DNA"/>
</dbReference>
<dbReference type="KEGG" id="psyt:DSAG12_02755"/>
<feature type="compositionally biased region" description="Basic and acidic residues" evidence="1">
    <location>
        <begin position="389"/>
        <end position="402"/>
    </location>
</feature>
<dbReference type="RefSeq" id="WP_147663848.1">
    <property type="nucleotide sequence ID" value="NZ_CP042905.2"/>
</dbReference>
<evidence type="ECO:0000313" key="3">
    <source>
        <dbReference type="Proteomes" id="UP000321408"/>
    </source>
</evidence>
<dbReference type="GeneID" id="41330734"/>
<accession>A0A5B9DD56</accession>
<gene>
    <name evidence="2" type="ORF">DSAG12_02755</name>
</gene>
<reference evidence="2 3" key="2">
    <citation type="journal article" date="2024" name="Int. J. Syst. Evol. Microbiol.">
        <title>Promethearchaeum syntrophicum gen. nov., sp. nov., an anaerobic, obligately syntrophic archaeon, the first isolate of the lineage 'Asgard' archaea, and proposal of the new archaeal phylum Promethearchaeota phyl. nov. and kingdom Promethearchaeati regn. nov.</title>
        <authorList>
            <person name="Imachi H."/>
            <person name="Nobu M.K."/>
            <person name="Kato S."/>
            <person name="Takaki Y."/>
            <person name="Miyazaki M."/>
            <person name="Miyata M."/>
            <person name="Ogawara M."/>
            <person name="Saito Y."/>
            <person name="Sakai S."/>
            <person name="Tahara Y.O."/>
            <person name="Takano Y."/>
            <person name="Tasumi E."/>
            <person name="Uematsu K."/>
            <person name="Yoshimura T."/>
            <person name="Itoh T."/>
            <person name="Ohkuma M."/>
            <person name="Takai K."/>
        </authorList>
    </citation>
    <scope>NUCLEOTIDE SEQUENCE [LARGE SCALE GENOMIC DNA]</scope>
    <source>
        <strain evidence="2 3">MK-D1</strain>
    </source>
</reference>
<keyword evidence="3" id="KW-1185">Reference proteome</keyword>